<dbReference type="Proteomes" id="UP000523955">
    <property type="component" value="Unassembled WGS sequence"/>
</dbReference>
<organism evidence="3 4">
    <name type="scientific">Nocardioides luti</name>
    <dbReference type="NCBI Taxonomy" id="2761101"/>
    <lineage>
        <taxon>Bacteria</taxon>
        <taxon>Bacillati</taxon>
        <taxon>Actinomycetota</taxon>
        <taxon>Actinomycetes</taxon>
        <taxon>Propionibacteriales</taxon>
        <taxon>Nocardioidaceae</taxon>
        <taxon>Nocardioides</taxon>
    </lineage>
</organism>
<feature type="region of interest" description="Disordered" evidence="1">
    <location>
        <begin position="76"/>
        <end position="106"/>
    </location>
</feature>
<keyword evidence="2" id="KW-1133">Transmembrane helix</keyword>
<sequence>MLILGLLLIAAGVVAILAAVATASGTVELLGTDLNALTIFLVGVGAGVAILWGFSISKYGTKRSLQHRRESKRLNELSQKLDRVEAERRDDPATDLDRPREDRPGH</sequence>
<name>A0A7X0VB62_9ACTN</name>
<keyword evidence="4" id="KW-1185">Reference proteome</keyword>
<dbReference type="EMBL" id="JACKXE010000001">
    <property type="protein sequence ID" value="MBB6627627.1"/>
    <property type="molecule type" value="Genomic_DNA"/>
</dbReference>
<gene>
    <name evidence="3" type="ORF">H5V45_09865</name>
</gene>
<evidence type="ECO:0000313" key="4">
    <source>
        <dbReference type="Proteomes" id="UP000523955"/>
    </source>
</evidence>
<proteinExistence type="predicted"/>
<evidence type="ECO:0000256" key="2">
    <source>
        <dbReference type="SAM" id="Phobius"/>
    </source>
</evidence>
<keyword evidence="2" id="KW-0472">Membrane</keyword>
<dbReference type="RefSeq" id="WP_185252768.1">
    <property type="nucleotide sequence ID" value="NZ_JACKXE010000001.1"/>
</dbReference>
<reference evidence="3 4" key="1">
    <citation type="submission" date="2020-08" db="EMBL/GenBank/DDBJ databases">
        <authorList>
            <person name="Seo M.-J."/>
        </authorList>
    </citation>
    <scope>NUCLEOTIDE SEQUENCE [LARGE SCALE GENOMIC DNA]</scope>
    <source>
        <strain evidence="3 4">KIGAM211</strain>
    </source>
</reference>
<feature type="transmembrane region" description="Helical" evidence="2">
    <location>
        <begin position="34"/>
        <end position="54"/>
    </location>
</feature>
<accession>A0A7X0VB62</accession>
<evidence type="ECO:0000313" key="3">
    <source>
        <dbReference type="EMBL" id="MBB6627627.1"/>
    </source>
</evidence>
<dbReference type="AlphaFoldDB" id="A0A7X0VB62"/>
<keyword evidence="2" id="KW-0812">Transmembrane</keyword>
<protein>
    <recommendedName>
        <fullName evidence="5">Lipopolysaccharide assembly protein A domain-containing protein</fullName>
    </recommendedName>
</protein>
<evidence type="ECO:0008006" key="5">
    <source>
        <dbReference type="Google" id="ProtNLM"/>
    </source>
</evidence>
<evidence type="ECO:0000256" key="1">
    <source>
        <dbReference type="SAM" id="MobiDB-lite"/>
    </source>
</evidence>
<comment type="caution">
    <text evidence="3">The sequence shown here is derived from an EMBL/GenBank/DDBJ whole genome shotgun (WGS) entry which is preliminary data.</text>
</comment>